<comment type="function">
    <text evidence="10">Part of the twin-arginine translocation (Tat) system that transports large folded proteins containing a characteristic twin-arginine motif in their signal peptide across membranes. TatA could form the protein-conducting channel of the Tat system.</text>
</comment>
<evidence type="ECO:0000256" key="1">
    <source>
        <dbReference type="ARBA" id="ARBA00004162"/>
    </source>
</evidence>
<comment type="subcellular location">
    <subcellularLocation>
        <location evidence="1 10">Cell membrane</location>
        <topology evidence="1 10">Single-pass membrane protein</topology>
    </subcellularLocation>
</comment>
<comment type="similarity">
    <text evidence="10">Belongs to the TatA/E family.</text>
</comment>
<evidence type="ECO:0000256" key="3">
    <source>
        <dbReference type="ARBA" id="ARBA00022475"/>
    </source>
</evidence>
<keyword evidence="2 10" id="KW-0813">Transport</keyword>
<dbReference type="PANTHER" id="PTHR42982:SF1">
    <property type="entry name" value="SEC-INDEPENDENT PROTEIN TRANSLOCASE PROTEIN TATA"/>
    <property type="match status" value="1"/>
</dbReference>
<comment type="subunit">
    <text evidence="10">The Tat system comprises two distinct complexes: a TatABC complex, containing multiple copies of TatA, TatB and TatC subunits, and a separate TatA complex, containing only TatA subunits. Substrates initially bind to the TatABC complex, which probably triggers association of the separate TatA complex to form the active translocon.</text>
</comment>
<feature type="region of interest" description="Disordered" evidence="11">
    <location>
        <begin position="40"/>
        <end position="93"/>
    </location>
</feature>
<evidence type="ECO:0000256" key="5">
    <source>
        <dbReference type="ARBA" id="ARBA00022692"/>
    </source>
</evidence>
<evidence type="ECO:0000256" key="9">
    <source>
        <dbReference type="ARBA" id="ARBA00023136"/>
    </source>
</evidence>
<dbReference type="Gene3D" id="1.20.5.3310">
    <property type="match status" value="1"/>
</dbReference>
<keyword evidence="4" id="KW-0997">Cell inner membrane</keyword>
<keyword evidence="3 10" id="KW-1003">Cell membrane</keyword>
<organism evidence="12 13">
    <name type="scientific">Sphingomonas glaciei</name>
    <dbReference type="NCBI Taxonomy" id="2938948"/>
    <lineage>
        <taxon>Bacteria</taxon>
        <taxon>Pseudomonadati</taxon>
        <taxon>Pseudomonadota</taxon>
        <taxon>Alphaproteobacteria</taxon>
        <taxon>Sphingomonadales</taxon>
        <taxon>Sphingomonadaceae</taxon>
        <taxon>Sphingomonas</taxon>
    </lineage>
</organism>
<evidence type="ECO:0000313" key="13">
    <source>
        <dbReference type="Proteomes" id="UP000831921"/>
    </source>
</evidence>
<keyword evidence="13" id="KW-1185">Reference proteome</keyword>
<keyword evidence="6 10" id="KW-0653">Protein transport</keyword>
<evidence type="ECO:0000313" key="12">
    <source>
        <dbReference type="EMBL" id="UUR07791.1"/>
    </source>
</evidence>
<accession>A0ABY5MUZ5</accession>
<keyword evidence="5 10" id="KW-0812">Transmembrane</keyword>
<dbReference type="Proteomes" id="UP000831921">
    <property type="component" value="Chromosome"/>
</dbReference>
<dbReference type="PANTHER" id="PTHR42982">
    <property type="entry name" value="SEC-INDEPENDENT PROTEIN TRANSLOCASE PROTEIN TATA"/>
    <property type="match status" value="1"/>
</dbReference>
<dbReference type="InterPro" id="IPR003369">
    <property type="entry name" value="TatA/B/E"/>
</dbReference>
<dbReference type="EMBL" id="CP097253">
    <property type="protein sequence ID" value="UUR07791.1"/>
    <property type="molecule type" value="Genomic_DNA"/>
</dbReference>
<evidence type="ECO:0000256" key="8">
    <source>
        <dbReference type="ARBA" id="ARBA00023010"/>
    </source>
</evidence>
<dbReference type="RefSeq" id="WP_249503581.1">
    <property type="nucleotide sequence ID" value="NZ_CP097253.1"/>
</dbReference>
<dbReference type="HAMAP" id="MF_00236">
    <property type="entry name" value="TatA_E"/>
    <property type="match status" value="1"/>
</dbReference>
<evidence type="ECO:0000256" key="10">
    <source>
        <dbReference type="HAMAP-Rule" id="MF_00236"/>
    </source>
</evidence>
<proteinExistence type="inferred from homology"/>
<reference evidence="12 13" key="1">
    <citation type="submission" date="2022-05" db="EMBL/GenBank/DDBJ databases">
        <title>S8-45 Sphingomonas ultraviolaceadurans.</title>
        <authorList>
            <person name="Liu Y."/>
        </authorList>
    </citation>
    <scope>NUCLEOTIDE SEQUENCE [LARGE SCALE GENOMIC DNA]</scope>
    <source>
        <strain evidence="12 13">S8-45</strain>
    </source>
</reference>
<dbReference type="NCBIfam" id="NF001940">
    <property type="entry name" value="PRK00720.1"/>
    <property type="match status" value="1"/>
</dbReference>
<keyword evidence="8 10" id="KW-0811">Translocation</keyword>
<gene>
    <name evidence="10" type="primary">tatA</name>
    <name evidence="12" type="ORF">M1K48_12790</name>
</gene>
<dbReference type="NCBIfam" id="TIGR01411">
    <property type="entry name" value="tatAE"/>
    <property type="match status" value="1"/>
</dbReference>
<keyword evidence="9 10" id="KW-0472">Membrane</keyword>
<evidence type="ECO:0000256" key="2">
    <source>
        <dbReference type="ARBA" id="ARBA00022448"/>
    </source>
</evidence>
<evidence type="ECO:0000256" key="11">
    <source>
        <dbReference type="SAM" id="MobiDB-lite"/>
    </source>
</evidence>
<protein>
    <recommendedName>
        <fullName evidence="10">Sec-independent protein translocase protein TatA</fullName>
    </recommendedName>
</protein>
<keyword evidence="7 10" id="KW-1133">Transmembrane helix</keyword>
<feature type="compositionally biased region" description="Basic and acidic residues" evidence="11">
    <location>
        <begin position="50"/>
        <end position="68"/>
    </location>
</feature>
<dbReference type="Pfam" id="PF02416">
    <property type="entry name" value="TatA_B_E"/>
    <property type="match status" value="1"/>
</dbReference>
<name>A0ABY5MUZ5_9SPHN</name>
<evidence type="ECO:0000256" key="4">
    <source>
        <dbReference type="ARBA" id="ARBA00022519"/>
    </source>
</evidence>
<sequence length="93" mass="10234">MGGFSLIHWLILGVVILLLFGGNRFSAMMGDVAKGLKSFKHGMADDEEEERRRKADEQRRLGSVDRPIDVTPNPRVADPVAPPPPSPSDTLPR</sequence>
<evidence type="ECO:0000256" key="7">
    <source>
        <dbReference type="ARBA" id="ARBA00022989"/>
    </source>
</evidence>
<dbReference type="InterPro" id="IPR006312">
    <property type="entry name" value="TatA/E"/>
</dbReference>
<feature type="transmembrane region" description="Helical" evidence="10">
    <location>
        <begin position="6"/>
        <end position="27"/>
    </location>
</feature>
<evidence type="ECO:0000256" key="6">
    <source>
        <dbReference type="ARBA" id="ARBA00022927"/>
    </source>
</evidence>